<keyword evidence="2" id="KW-0812">Transmembrane</keyword>
<evidence type="ECO:0000256" key="2">
    <source>
        <dbReference type="SAM" id="Phobius"/>
    </source>
</evidence>
<reference evidence="4" key="1">
    <citation type="journal article" date="2021" name="G3 (Bethesda)">
        <title>Chromosome assembled and annotated genome sequence of Aspergillus flavus NRRL 3357.</title>
        <authorList>
            <person name="Skerker J.M."/>
            <person name="Pianalto K.M."/>
            <person name="Mondo S.J."/>
            <person name="Yang K."/>
            <person name="Arkin A.P."/>
            <person name="Keller N.P."/>
            <person name="Grigoriev I.V."/>
            <person name="Louise Glass N.L."/>
        </authorList>
    </citation>
    <scope>NUCLEOTIDE SEQUENCE [LARGE SCALE GENOMIC DNA]</scope>
    <source>
        <strain evidence="4">ATCC 200026 / FGSC A1120 / IAM 13836 / NRRL 3357 / JCM 12722 / SRRC 167</strain>
    </source>
</reference>
<accession>A0A7U2MVT6</accession>
<proteinExistence type="predicted"/>
<keyword evidence="2" id="KW-0472">Membrane</keyword>
<keyword evidence="4" id="KW-1185">Reference proteome</keyword>
<name>A0A7U2MVT6_ASPFN</name>
<dbReference type="VEuPathDB" id="FungiDB:F9C07_10418"/>
<keyword evidence="2" id="KW-1133">Transmembrane helix</keyword>
<evidence type="ECO:0000313" key="3">
    <source>
        <dbReference type="EMBL" id="QRD90773.1"/>
    </source>
</evidence>
<protein>
    <submittedName>
        <fullName evidence="3">Uncharacterized protein</fullName>
    </submittedName>
</protein>
<organism evidence="3 4">
    <name type="scientific">Aspergillus flavus (strain ATCC 200026 / FGSC A1120 / IAM 13836 / NRRL 3357 / JCM 12722 / SRRC 167)</name>
    <dbReference type="NCBI Taxonomy" id="332952"/>
    <lineage>
        <taxon>Eukaryota</taxon>
        <taxon>Fungi</taxon>
        <taxon>Dikarya</taxon>
        <taxon>Ascomycota</taxon>
        <taxon>Pezizomycotina</taxon>
        <taxon>Eurotiomycetes</taxon>
        <taxon>Eurotiomycetidae</taxon>
        <taxon>Eurotiales</taxon>
        <taxon>Aspergillaceae</taxon>
        <taxon>Aspergillus</taxon>
        <taxon>Aspergillus subgen. Circumdati</taxon>
    </lineage>
</organism>
<evidence type="ECO:0000313" key="4">
    <source>
        <dbReference type="Proteomes" id="UP000596276"/>
    </source>
</evidence>
<sequence>MSRPPGWFPGGYGSRPPPSSETRSWPYSLVISAVIFSLSYLPGRLCCRHRVGS</sequence>
<dbReference type="Proteomes" id="UP000596276">
    <property type="component" value="Chromosome 4"/>
</dbReference>
<feature type="transmembrane region" description="Helical" evidence="2">
    <location>
        <begin position="24"/>
        <end position="41"/>
    </location>
</feature>
<evidence type="ECO:0000256" key="1">
    <source>
        <dbReference type="SAM" id="MobiDB-lite"/>
    </source>
</evidence>
<gene>
    <name evidence="3" type="ORF">F9C07_10418</name>
</gene>
<feature type="region of interest" description="Disordered" evidence="1">
    <location>
        <begin position="1"/>
        <end position="22"/>
    </location>
</feature>
<dbReference type="EMBL" id="CP044618">
    <property type="protein sequence ID" value="QRD90773.1"/>
    <property type="molecule type" value="Genomic_DNA"/>
</dbReference>
<dbReference type="AlphaFoldDB" id="A0A7U2MVT6"/>